<evidence type="ECO:0000313" key="10">
    <source>
        <dbReference type="EMBL" id="OAV86602.1"/>
    </source>
</evidence>
<dbReference type="InterPro" id="IPR039355">
    <property type="entry name" value="Transcription_factor_GATA"/>
</dbReference>
<evidence type="ECO:0000256" key="5">
    <source>
        <dbReference type="ARBA" id="ARBA00023242"/>
    </source>
</evidence>
<evidence type="ECO:0000256" key="2">
    <source>
        <dbReference type="ARBA" id="ARBA00022723"/>
    </source>
</evidence>
<dbReference type="Proteomes" id="UP000005240">
    <property type="component" value="Unassembled WGS sequence"/>
</dbReference>
<evidence type="ECO:0000256" key="3">
    <source>
        <dbReference type="ARBA" id="ARBA00022771"/>
    </source>
</evidence>
<feature type="region of interest" description="Disordered" evidence="8">
    <location>
        <begin position="325"/>
        <end position="404"/>
    </location>
</feature>
<feature type="compositionally biased region" description="Basic and acidic residues" evidence="8">
    <location>
        <begin position="638"/>
        <end position="652"/>
    </location>
</feature>
<keyword evidence="5" id="KW-0539">Nucleus</keyword>
<accession>A0A180G2F3</accession>
<feature type="compositionally biased region" description="Polar residues" evidence="8">
    <location>
        <begin position="654"/>
        <end position="668"/>
    </location>
</feature>
<evidence type="ECO:0000259" key="9">
    <source>
        <dbReference type="PROSITE" id="PS50114"/>
    </source>
</evidence>
<name>A0A180G2F3_PUCT1</name>
<evidence type="ECO:0000256" key="6">
    <source>
        <dbReference type="PROSITE-ProRule" id="PRU00094"/>
    </source>
</evidence>
<feature type="compositionally biased region" description="Low complexity" evidence="8">
    <location>
        <begin position="1"/>
        <end position="22"/>
    </location>
</feature>
<feature type="domain" description="GATA-type" evidence="9">
    <location>
        <begin position="897"/>
        <end position="950"/>
    </location>
</feature>
<dbReference type="GO" id="GO:0000122">
    <property type="term" value="P:negative regulation of transcription by RNA polymerase II"/>
    <property type="evidence" value="ECO:0007669"/>
    <property type="project" value="TreeGrafter"/>
</dbReference>
<feature type="compositionally biased region" description="Low complexity" evidence="8">
    <location>
        <begin position="960"/>
        <end position="972"/>
    </location>
</feature>
<feature type="compositionally biased region" description="Low complexity" evidence="8">
    <location>
        <begin position="231"/>
        <end position="251"/>
    </location>
</feature>
<evidence type="ECO:0000313" key="11">
    <source>
        <dbReference type="EnsemblFungi" id="PTTG_11272-t43_2-p1"/>
    </source>
</evidence>
<feature type="region of interest" description="Disordered" evidence="8">
    <location>
        <begin position="633"/>
        <end position="738"/>
    </location>
</feature>
<protein>
    <submittedName>
        <fullName evidence="11">GATA-type domain-containing protein</fullName>
    </submittedName>
</protein>
<dbReference type="PANTHER" id="PTHR10071:SF281">
    <property type="entry name" value="BOX A-BINDING FACTOR-RELATED"/>
    <property type="match status" value="1"/>
</dbReference>
<reference evidence="10" key="2">
    <citation type="submission" date="2016-05" db="EMBL/GenBank/DDBJ databases">
        <title>Comparative analysis highlights variable genome content of wheat rusts and divergence of the mating loci.</title>
        <authorList>
            <person name="Cuomo C.A."/>
            <person name="Bakkeren G."/>
            <person name="Szabo L."/>
            <person name="Khalil H."/>
            <person name="Joly D."/>
            <person name="Goldberg J."/>
            <person name="Young S."/>
            <person name="Zeng Q."/>
            <person name="Fellers J."/>
        </authorList>
    </citation>
    <scope>NUCLEOTIDE SEQUENCE [LARGE SCALE GENOMIC DNA]</scope>
    <source>
        <strain evidence="10">1-1 BBBD Race 1</strain>
    </source>
</reference>
<dbReference type="GO" id="GO:0045944">
    <property type="term" value="P:positive regulation of transcription by RNA polymerase II"/>
    <property type="evidence" value="ECO:0007669"/>
    <property type="project" value="TreeGrafter"/>
</dbReference>
<dbReference type="PANTHER" id="PTHR10071">
    <property type="entry name" value="TRANSCRIPTION FACTOR GATA FAMILY MEMBER"/>
    <property type="match status" value="1"/>
</dbReference>
<evidence type="ECO:0000256" key="8">
    <source>
        <dbReference type="SAM" id="MobiDB-lite"/>
    </source>
</evidence>
<keyword evidence="7" id="KW-0175">Coiled coil</keyword>
<feature type="compositionally biased region" description="Low complexity" evidence="8">
    <location>
        <begin position="879"/>
        <end position="890"/>
    </location>
</feature>
<feature type="compositionally biased region" description="Pro residues" evidence="8">
    <location>
        <begin position="107"/>
        <end position="133"/>
    </location>
</feature>
<keyword evidence="4" id="KW-0862">Zinc</keyword>
<dbReference type="Pfam" id="PF00320">
    <property type="entry name" value="GATA"/>
    <property type="match status" value="1"/>
</dbReference>
<dbReference type="InterPro" id="IPR013088">
    <property type="entry name" value="Znf_NHR/GATA"/>
</dbReference>
<dbReference type="PROSITE" id="PS50114">
    <property type="entry name" value="GATA_ZN_FINGER_2"/>
    <property type="match status" value="1"/>
</dbReference>
<dbReference type="SMART" id="SM00401">
    <property type="entry name" value="ZnF_GATA"/>
    <property type="match status" value="1"/>
</dbReference>
<feature type="region of interest" description="Disordered" evidence="8">
    <location>
        <begin position="943"/>
        <end position="1005"/>
    </location>
</feature>
<dbReference type="EnsemblFungi" id="PTTG_11272-t43_2">
    <property type="protein sequence ID" value="PTTG_11272-t43_2-p1"/>
    <property type="gene ID" value="PTTG_11272"/>
</dbReference>
<dbReference type="EMBL" id="ADAS02000967">
    <property type="protein sequence ID" value="OAV86602.1"/>
    <property type="molecule type" value="Genomic_DNA"/>
</dbReference>
<dbReference type="GO" id="GO:0000978">
    <property type="term" value="F:RNA polymerase II cis-regulatory region sequence-specific DNA binding"/>
    <property type="evidence" value="ECO:0007669"/>
    <property type="project" value="TreeGrafter"/>
</dbReference>
<reference evidence="11" key="4">
    <citation type="submission" date="2025-05" db="UniProtKB">
        <authorList>
            <consortium name="EnsemblFungi"/>
        </authorList>
    </citation>
    <scope>IDENTIFICATION</scope>
    <source>
        <strain evidence="11">isolate 1-1 / race 1 (BBBD)</strain>
    </source>
</reference>
<evidence type="ECO:0000256" key="4">
    <source>
        <dbReference type="ARBA" id="ARBA00022833"/>
    </source>
</evidence>
<dbReference type="STRING" id="630390.A0A180G2F3"/>
<dbReference type="InterPro" id="IPR000679">
    <property type="entry name" value="Znf_GATA"/>
</dbReference>
<dbReference type="AlphaFoldDB" id="A0A180G2F3"/>
<dbReference type="Gene3D" id="3.30.50.10">
    <property type="entry name" value="Erythroid Transcription Factor GATA-1, subunit A"/>
    <property type="match status" value="1"/>
</dbReference>
<dbReference type="PRINTS" id="PR00619">
    <property type="entry name" value="GATAZNFINGER"/>
</dbReference>
<feature type="compositionally biased region" description="Polar residues" evidence="8">
    <location>
        <begin position="51"/>
        <end position="68"/>
    </location>
</feature>
<dbReference type="GO" id="GO:0000981">
    <property type="term" value="F:DNA-binding transcription factor activity, RNA polymerase II-specific"/>
    <property type="evidence" value="ECO:0007669"/>
    <property type="project" value="TreeGrafter"/>
</dbReference>
<feature type="compositionally biased region" description="Polar residues" evidence="8">
    <location>
        <begin position="724"/>
        <end position="733"/>
    </location>
</feature>
<feature type="region of interest" description="Disordered" evidence="8">
    <location>
        <begin position="799"/>
        <end position="897"/>
    </location>
</feature>
<feature type="compositionally biased region" description="Low complexity" evidence="8">
    <location>
        <begin position="799"/>
        <end position="832"/>
    </location>
</feature>
<dbReference type="GO" id="GO:0008270">
    <property type="term" value="F:zinc ion binding"/>
    <property type="evidence" value="ECO:0007669"/>
    <property type="project" value="UniProtKB-KW"/>
</dbReference>
<organism evidence="10">
    <name type="scientific">Puccinia triticina (isolate 1-1 / race 1 (BBBD))</name>
    <name type="common">Brown leaf rust fungus</name>
    <dbReference type="NCBI Taxonomy" id="630390"/>
    <lineage>
        <taxon>Eukaryota</taxon>
        <taxon>Fungi</taxon>
        <taxon>Dikarya</taxon>
        <taxon>Basidiomycota</taxon>
        <taxon>Pucciniomycotina</taxon>
        <taxon>Pucciniomycetes</taxon>
        <taxon>Pucciniales</taxon>
        <taxon>Pucciniaceae</taxon>
        <taxon>Puccinia</taxon>
    </lineage>
</organism>
<dbReference type="CDD" id="cd00202">
    <property type="entry name" value="ZnF_GATA"/>
    <property type="match status" value="1"/>
</dbReference>
<evidence type="ECO:0000313" key="12">
    <source>
        <dbReference type="Proteomes" id="UP000005240"/>
    </source>
</evidence>
<proteinExistence type="predicted"/>
<dbReference type="OrthoDB" id="515401at2759"/>
<comment type="subcellular location">
    <subcellularLocation>
        <location evidence="1">Nucleus</location>
    </subcellularLocation>
</comment>
<keyword evidence="2" id="KW-0479">Metal-binding</keyword>
<feature type="compositionally biased region" description="Polar residues" evidence="8">
    <location>
        <begin position="344"/>
        <end position="373"/>
    </location>
</feature>
<dbReference type="PROSITE" id="PS00344">
    <property type="entry name" value="GATA_ZN_FINGER_1"/>
    <property type="match status" value="1"/>
</dbReference>
<feature type="region of interest" description="Disordered" evidence="8">
    <location>
        <begin position="481"/>
        <end position="513"/>
    </location>
</feature>
<feature type="compositionally biased region" description="Low complexity" evidence="8">
    <location>
        <begin position="839"/>
        <end position="850"/>
    </location>
</feature>
<feature type="region of interest" description="Disordered" evidence="8">
    <location>
        <begin position="1"/>
        <end position="89"/>
    </location>
</feature>
<reference evidence="10" key="1">
    <citation type="submission" date="2009-11" db="EMBL/GenBank/DDBJ databases">
        <authorList>
            <consortium name="The Broad Institute Genome Sequencing Platform"/>
            <person name="Ward D."/>
            <person name="Feldgarden M."/>
            <person name="Earl A."/>
            <person name="Young S.K."/>
            <person name="Zeng Q."/>
            <person name="Koehrsen M."/>
            <person name="Alvarado L."/>
            <person name="Berlin A."/>
            <person name="Bochicchio J."/>
            <person name="Borenstein D."/>
            <person name="Chapman S.B."/>
            <person name="Chen Z."/>
            <person name="Engels R."/>
            <person name="Freedman E."/>
            <person name="Gellesch M."/>
            <person name="Goldberg J."/>
            <person name="Griggs A."/>
            <person name="Gujja S."/>
            <person name="Heilman E."/>
            <person name="Heiman D."/>
            <person name="Hepburn T."/>
            <person name="Howarth C."/>
            <person name="Jen D."/>
            <person name="Larson L."/>
            <person name="Lewis B."/>
            <person name="Mehta T."/>
            <person name="Park D."/>
            <person name="Pearson M."/>
            <person name="Roberts A."/>
            <person name="Saif S."/>
            <person name="Shea T."/>
            <person name="Shenoy N."/>
            <person name="Sisk P."/>
            <person name="Stolte C."/>
            <person name="Sykes S."/>
            <person name="Thomson T."/>
            <person name="Walk T."/>
            <person name="White J."/>
            <person name="Yandava C."/>
            <person name="Izard J."/>
            <person name="Baranova O.V."/>
            <person name="Blanton J.M."/>
            <person name="Tanner A.C."/>
            <person name="Dewhirst F.E."/>
            <person name="Haas B."/>
            <person name="Nusbaum C."/>
            <person name="Birren B."/>
        </authorList>
    </citation>
    <scope>NUCLEOTIDE SEQUENCE [LARGE SCALE GENOMIC DNA]</scope>
    <source>
        <strain evidence="10">1-1 BBBD Race 1</strain>
    </source>
</reference>
<feature type="compositionally biased region" description="Low complexity" evidence="8">
    <location>
        <begin position="146"/>
        <end position="156"/>
    </location>
</feature>
<feature type="compositionally biased region" description="Low complexity" evidence="8">
    <location>
        <begin position="166"/>
        <end position="175"/>
    </location>
</feature>
<dbReference type="VEuPathDB" id="FungiDB:PTTG_11272"/>
<keyword evidence="12" id="KW-1185">Reference proteome</keyword>
<evidence type="ECO:0000256" key="7">
    <source>
        <dbReference type="SAM" id="Coils"/>
    </source>
</evidence>
<feature type="compositionally biased region" description="Low complexity" evidence="8">
    <location>
        <begin position="704"/>
        <end position="715"/>
    </location>
</feature>
<feature type="region of interest" description="Disordered" evidence="8">
    <location>
        <begin position="228"/>
        <end position="271"/>
    </location>
</feature>
<feature type="region of interest" description="Disordered" evidence="8">
    <location>
        <begin position="102"/>
        <end position="181"/>
    </location>
</feature>
<evidence type="ECO:0000256" key="1">
    <source>
        <dbReference type="ARBA" id="ARBA00004123"/>
    </source>
</evidence>
<dbReference type="GO" id="GO:0005634">
    <property type="term" value="C:nucleus"/>
    <property type="evidence" value="ECO:0007669"/>
    <property type="project" value="UniProtKB-SubCell"/>
</dbReference>
<keyword evidence="3 6" id="KW-0863">Zinc-finger</keyword>
<feature type="region of interest" description="Disordered" evidence="8">
    <location>
        <begin position="425"/>
        <end position="464"/>
    </location>
</feature>
<sequence>MHHHLTNNSNNNNNNTNTNNNSHQPPPSDPPNWRSGLGNGRFTVDSGGGPDSTTSYDPLSDTIGPNSLPTHFHPYPHGPPPFASVPSSPGHRLAIDFPFTSLSTARRPPPLPNQSPSPIEPLPHPSPNPPPDQRPIFSPLKPAPAPAAAANNNNNNSYSLIHHPPHNNNPSWHPPADNSSQPIRKLAEDAIYVSSAHPNDHRPAADWGTHHPHSDRSLWLLRDPSTTVLESPQSAPYSPFSPSSPYSSWSSLTAADDGSSTHEYRPAPNLPAHDPLAAQLWQLYGPRDERPPTNDALETLVRRLAELGLDVNELRQRLNSQEWKDPNLATYAQSGRPSSELGGKNSQNSEPADLSQEGSSSDKASRSRNTPQPSARLAKIDENLANPSLRSPLFTREPSLERGRKIEGGRRAACNLAGRWQEECTSLNRSPAVSDMDWKARSRSRSRPHADWRQGSRSRSRLQDLRPDFLAATHLLDADSSTCGQRLKPGPFEPPSSLFPESSDQSGPSSGLAANEAYHHGLIQQLIGSYQAQQSEENGLQSLAQKQADHLSFDALGPLASSSGLFQSSSTLLLGEFEFGSWHLPIKPSQHSLLGSIPGLTQDFADIANAHAEYGYIPRLVRKTSFDEILAQQHHPKRAPDSADRSPTRLDHLSCSTSESLVRPNTATDSREGQYRMGLDPSSGYEKQAQSGSASQPDYFDLFSSTLSPRDPSSSEFKPDFQSPRLSAASSSDEPLFQARGAGPALPAFFATGESIVDRISPFDLLTQLDHFDSTPTARRDQWLQPSVAPAALLPPAAKAPEAPARLVSSPSSTSSSSAASSRPGPAAAAQSKMEKDIAAAAAEDGQAPATISFAGGRSCQPSSIAEARKRSKQMPYHAADPASAAASGPGSSGPPGTGGIQCLNCQTTETPLWRRDHEGRPLCNACGLFVNLHGTPRPAALSTGVIKRRNRGKNRDKPPAAAASKLPLPAAGTGTGTADRPGFLVRPRPFPPLPRPPAGNGADS</sequence>
<gene>
    <name evidence="10" type="ORF">PTTG_11272</name>
</gene>
<feature type="coiled-coil region" evidence="7">
    <location>
        <begin position="297"/>
        <end position="324"/>
    </location>
</feature>
<reference evidence="11 12" key="3">
    <citation type="journal article" date="2017" name="G3 (Bethesda)">
        <title>Comparative analysis highlights variable genome content of wheat rusts and divergence of the mating loci.</title>
        <authorList>
            <person name="Cuomo C.A."/>
            <person name="Bakkeren G."/>
            <person name="Khalil H.B."/>
            <person name="Panwar V."/>
            <person name="Joly D."/>
            <person name="Linning R."/>
            <person name="Sakthikumar S."/>
            <person name="Song X."/>
            <person name="Adiconis X."/>
            <person name="Fan L."/>
            <person name="Goldberg J.M."/>
            <person name="Levin J.Z."/>
            <person name="Young S."/>
            <person name="Zeng Q."/>
            <person name="Anikster Y."/>
            <person name="Bruce M."/>
            <person name="Wang M."/>
            <person name="Yin C."/>
            <person name="McCallum B."/>
            <person name="Szabo L.J."/>
            <person name="Hulbert S."/>
            <person name="Chen X."/>
            <person name="Fellers J.P."/>
        </authorList>
    </citation>
    <scope>NUCLEOTIDE SEQUENCE</scope>
    <source>
        <strain evidence="12">Isolate 1-1 / race 1 (BBBD)</strain>
        <strain evidence="11">isolate 1-1 / race 1 (BBBD)</strain>
    </source>
</reference>
<dbReference type="SUPFAM" id="SSF57716">
    <property type="entry name" value="Glucocorticoid receptor-like (DNA-binding domain)"/>
    <property type="match status" value="1"/>
</dbReference>
<feature type="compositionally biased region" description="Pro residues" evidence="8">
    <location>
        <begin position="989"/>
        <end position="998"/>
    </location>
</feature>